<sequence length="445" mass="47556">MFAAPHASSIPRTYAGNNSLARAARARGVIRALGGGGRRVNRARPRAFFEDQDVEDLSPTTSVTATPDAWTAGTFTKLDDSCVMFGVSHLSKEGAHDAAEFILKTKPSLVVVETAVTSEHGDATGNVLQYEQGVSAMMMDAAAADEALIFVTRLAGMLLGELGPIEESPQWENMKAQLPPEVLVYAAAFAVRATIVYGDRPKAVTIKRLVSTPTLGELDGAFATQSERNYRLLLPDDHPLAAAASERTNDYFEKVIIDERDCVLASTIRECVNKAENGGKVVAVMGVDHVAGVARIYGDTFGAAENDAKIDELTSVPKASSESLGARLAMAQRLMGLRCPPALLNDVERTLEEDVANLTDEEKANFELVSEVYGSTRMLMACVEDKAVLDTVIGGYKCDYSKDVLEPVRAVRPVNGGKGWSDEIINALRTNSVANFPAKGGASAA</sequence>
<accession>A0A7R9WC19</accession>
<dbReference type="AlphaFoldDB" id="A0A7R9WC19"/>
<dbReference type="PANTHER" id="PTHR21530:SF7">
    <property type="entry name" value="TRAB DOMAIN-CONTAINING PROTEIN"/>
    <property type="match status" value="1"/>
</dbReference>
<name>A0A7R9WC19_9CHLO</name>
<reference evidence="1" key="1">
    <citation type="submission" date="2021-01" db="EMBL/GenBank/DDBJ databases">
        <authorList>
            <person name="Corre E."/>
            <person name="Pelletier E."/>
            <person name="Niang G."/>
            <person name="Scheremetjew M."/>
            <person name="Finn R."/>
            <person name="Kale V."/>
            <person name="Holt S."/>
            <person name="Cochrane G."/>
            <person name="Meng A."/>
            <person name="Brown T."/>
            <person name="Cohen L."/>
        </authorList>
    </citation>
    <scope>NUCLEOTIDE SEQUENCE</scope>
    <source>
        <strain evidence="1">Clade-D-RCC2593</strain>
    </source>
</reference>
<dbReference type="InterPro" id="IPR046345">
    <property type="entry name" value="TraB_PrgY-like"/>
</dbReference>
<protein>
    <submittedName>
        <fullName evidence="1">Uncharacterized protein</fullName>
    </submittedName>
</protein>
<evidence type="ECO:0000313" key="1">
    <source>
        <dbReference type="EMBL" id="CAD8319041.1"/>
    </source>
</evidence>
<organism evidence="1">
    <name type="scientific">Ostreococcus mediterraneus</name>
    <dbReference type="NCBI Taxonomy" id="1486918"/>
    <lineage>
        <taxon>Eukaryota</taxon>
        <taxon>Viridiplantae</taxon>
        <taxon>Chlorophyta</taxon>
        <taxon>Mamiellophyceae</taxon>
        <taxon>Mamiellales</taxon>
        <taxon>Bathycoccaceae</taxon>
        <taxon>Ostreococcus</taxon>
    </lineage>
</organism>
<dbReference type="EMBL" id="HBEE01000238">
    <property type="protein sequence ID" value="CAD8319041.1"/>
    <property type="molecule type" value="Transcribed_RNA"/>
</dbReference>
<gene>
    <name evidence="1" type="ORF">OMED0937_LOCUS180</name>
</gene>
<dbReference type="PANTHER" id="PTHR21530">
    <property type="entry name" value="PHEROMONE SHUTDOWN PROTEIN"/>
    <property type="match status" value="1"/>
</dbReference>
<proteinExistence type="predicted"/>